<dbReference type="AlphaFoldDB" id="A0A6L6YE01"/>
<sequence length="138" mass="16153">MNKQYTLERENVRYQKNLADSRKALVKNIRAFEKLSKKDRLDIVKRGEYFAVYIWDDAMHFIPARWIAYGSGTKSNDKTVIAVNRINKLLGVEGPEAKKSLEKALDFYCESLGGEPVRKNHLFWRRDCITKLTRLLTK</sequence>
<dbReference type="Proteomes" id="UP000472580">
    <property type="component" value="Unassembled WGS sequence"/>
</dbReference>
<comment type="caution">
    <text evidence="1">The sequence shown here is derived from an EMBL/GenBank/DDBJ whole genome shotgun (WGS) entry which is preliminary data.</text>
</comment>
<keyword evidence="2" id="KW-1185">Reference proteome</keyword>
<dbReference type="OrthoDB" id="5678128at2"/>
<proteinExistence type="predicted"/>
<reference evidence="1 2" key="1">
    <citation type="submission" date="2019-12" db="EMBL/GenBank/DDBJ databases">
        <title>Microbes associate with the intestines of laboratory mice.</title>
        <authorList>
            <person name="Navarre W."/>
            <person name="Wong E."/>
        </authorList>
    </citation>
    <scope>NUCLEOTIDE SEQUENCE [LARGE SCALE GENOMIC DNA]</scope>
    <source>
        <strain evidence="1 2">NM82_D38</strain>
    </source>
</reference>
<evidence type="ECO:0000313" key="2">
    <source>
        <dbReference type="Proteomes" id="UP000472580"/>
    </source>
</evidence>
<organism evidence="1 2">
    <name type="scientific">Parasutterella muris</name>
    <dbReference type="NCBI Taxonomy" id="2565572"/>
    <lineage>
        <taxon>Bacteria</taxon>
        <taxon>Pseudomonadati</taxon>
        <taxon>Pseudomonadota</taxon>
        <taxon>Betaproteobacteria</taxon>
        <taxon>Burkholderiales</taxon>
        <taxon>Sutterellaceae</taxon>
        <taxon>Parasutterella</taxon>
    </lineage>
</organism>
<gene>
    <name evidence="1" type="ORF">E5987_01490</name>
</gene>
<dbReference type="RefSeq" id="WP_160334315.1">
    <property type="nucleotide sequence ID" value="NZ_WSRP01000003.1"/>
</dbReference>
<dbReference type="EMBL" id="WSRP01000003">
    <property type="protein sequence ID" value="MVX55880.1"/>
    <property type="molecule type" value="Genomic_DNA"/>
</dbReference>
<protein>
    <submittedName>
        <fullName evidence="1">Uncharacterized protein</fullName>
    </submittedName>
</protein>
<accession>A0A6L6YE01</accession>
<evidence type="ECO:0000313" key="1">
    <source>
        <dbReference type="EMBL" id="MVX55880.1"/>
    </source>
</evidence>
<name>A0A6L6YE01_9BURK</name>